<accession>A0AAN5CPQ1</accession>
<evidence type="ECO:0000313" key="2">
    <source>
        <dbReference type="EMBL" id="GMR48187.1"/>
    </source>
</evidence>
<comment type="caution">
    <text evidence="2">The sequence shown here is derived from an EMBL/GenBank/DDBJ whole genome shotgun (WGS) entry which is preliminary data.</text>
</comment>
<dbReference type="GO" id="GO:0016477">
    <property type="term" value="P:cell migration"/>
    <property type="evidence" value="ECO:0007669"/>
    <property type="project" value="TreeGrafter"/>
</dbReference>
<dbReference type="GO" id="GO:0031209">
    <property type="term" value="C:SCAR complex"/>
    <property type="evidence" value="ECO:0007669"/>
    <property type="project" value="TreeGrafter"/>
</dbReference>
<dbReference type="GO" id="GO:0048812">
    <property type="term" value="P:neuron projection morphogenesis"/>
    <property type="evidence" value="ECO:0007669"/>
    <property type="project" value="TreeGrafter"/>
</dbReference>
<dbReference type="InterPro" id="IPR019137">
    <property type="entry name" value="Nck-associated_protein-1"/>
</dbReference>
<keyword evidence="3" id="KW-1185">Reference proteome</keyword>
<sequence length="1163" mass="131864">MFENANCSINFKLYHSVMVYQMDPGQAKLSEKLMILNDRAKGMLTRIYNIKKACSEQKSKPSFLSDKSLESAIKHIVKKFPIVDTRSNMSTFNHANAIKDDIIKNLSLYYYTFADLLDLKDHIMQLLTLMDACQCQLDITINHELTASYLNLVATLVSLMWLLSRVDDRKAVLGLFNAAYDLNHGQSEPSFPRLGQMIIDYDNPFKKLQEDLGPLNRLMLSALQSLASVYTRRNVTGDMWRKHQILSLTSSPSQMMYAAQTETITCEYLSLDVMDRWIILCTLVCPTHMLGDTTVSTLWGQSLHMGLSLRIFRDEVMMIHPTAQSILDNIKGLSKKAAELKEMASIAMNDCVSIHADRRRFLRCSLREMTTILKEQPGLLGPKILFVWMALSFARDEIIWLLRHLESWPASSKKNALKGEDLLDRQLPELIHYVLELRDLVMKYSSVVHNYHLQYVNGYDCHILSELMCSLSGQMGETEGMIMTDLLRDLSSLSVDTDLAAMRLDWFRLQAAWAMSNSCFSISSNRKLTVAMNASMFHLKMIDHLEETVRETSDLSIYCFYSRQMEIQWKTCIEMPIQCRFALSFARLCSHFRDSLHDLCPEEKNHIIEKSLALCNSVLDEMARATITVVDRLAEYELRLAEQTTPSHVASTIALQMARVKLDESGGKKKGVVNEMRMAGEESVRVDRVNMSLADKLQNNLVELCCGLSSVSSLIVSDHIFCPREYLSQQLESLLFDLISRAMTASPSGGTTPSPPSTPRRPSQLLLIVQAYMAVFQNMDSAMTIDMTRIFNRTLLQQTQPQDVRGRETITSLYTKWYLEVMLRRASNGLILYSQHMRQMISATQSLTPEVSFLPEQYTDPHELRALVLLIGPYGVKFLSERLAWHVASQIGELNKVVLENREVLHRARTQFDHPEEMKKVYEMLCKLPKDQKNGTSAADAIMQRMVIIGEIFSFRHSVSSALKDVLDKRLPYLTATFRNLRESLSQDALPLLSEMGSSLGESVPLDSALVSAIRTQSVQMQADEHYLASCLLMIGVAVCLPRLAVAPLSCYRPLVRVSLNNCHCLPLAVVTVSSALFFLHGKEDSHLRMREFIAISSSSILRMCKEDSSREDAILPPILPIILDQIVNGSPFVSHDELSTCFPYDLVLTSYRSSYQHELGTA</sequence>
<dbReference type="AlphaFoldDB" id="A0AAN5CPQ1"/>
<dbReference type="PANTHER" id="PTHR12093:SF10">
    <property type="entry name" value="MEMBRANE-ASSOCIATED PROTEIN HEM"/>
    <property type="match status" value="1"/>
</dbReference>
<evidence type="ECO:0008006" key="4">
    <source>
        <dbReference type="Google" id="ProtNLM"/>
    </source>
</evidence>
<dbReference type="GO" id="GO:0030031">
    <property type="term" value="P:cell projection assembly"/>
    <property type="evidence" value="ECO:0007669"/>
    <property type="project" value="TreeGrafter"/>
</dbReference>
<protein>
    <recommendedName>
        <fullName evidence="4">Membrane-associated protein gex-3</fullName>
    </recommendedName>
</protein>
<dbReference type="Proteomes" id="UP001328107">
    <property type="component" value="Unassembled WGS sequence"/>
</dbReference>
<gene>
    <name evidence="2" type="ORF">PMAYCL1PPCAC_18382</name>
</gene>
<dbReference type="GO" id="GO:0030866">
    <property type="term" value="P:cortical actin cytoskeleton organization"/>
    <property type="evidence" value="ECO:0007669"/>
    <property type="project" value="TreeGrafter"/>
</dbReference>
<dbReference type="PANTHER" id="PTHR12093">
    <property type="entry name" value="NCK-ASSOCIATED PROTEIN 1"/>
    <property type="match status" value="1"/>
</dbReference>
<name>A0AAN5CPQ1_9BILA</name>
<proteinExistence type="inferred from homology"/>
<comment type="similarity">
    <text evidence="1">Belongs to the HEM-1/HEM-2 family.</text>
</comment>
<organism evidence="2 3">
    <name type="scientific">Pristionchus mayeri</name>
    <dbReference type="NCBI Taxonomy" id="1317129"/>
    <lineage>
        <taxon>Eukaryota</taxon>
        <taxon>Metazoa</taxon>
        <taxon>Ecdysozoa</taxon>
        <taxon>Nematoda</taxon>
        <taxon>Chromadorea</taxon>
        <taxon>Rhabditida</taxon>
        <taxon>Rhabditina</taxon>
        <taxon>Diplogasteromorpha</taxon>
        <taxon>Diplogasteroidea</taxon>
        <taxon>Neodiplogasteridae</taxon>
        <taxon>Pristionchus</taxon>
    </lineage>
</organism>
<dbReference type="Pfam" id="PF09735">
    <property type="entry name" value="Nckap1"/>
    <property type="match status" value="1"/>
</dbReference>
<reference evidence="3" key="1">
    <citation type="submission" date="2022-10" db="EMBL/GenBank/DDBJ databases">
        <title>Genome assembly of Pristionchus species.</title>
        <authorList>
            <person name="Yoshida K."/>
            <person name="Sommer R.J."/>
        </authorList>
    </citation>
    <scope>NUCLEOTIDE SEQUENCE [LARGE SCALE GENOMIC DNA]</scope>
    <source>
        <strain evidence="3">RS5460</strain>
    </source>
</reference>
<evidence type="ECO:0000313" key="3">
    <source>
        <dbReference type="Proteomes" id="UP001328107"/>
    </source>
</evidence>
<dbReference type="EMBL" id="BTRK01000004">
    <property type="protein sequence ID" value="GMR48187.1"/>
    <property type="molecule type" value="Genomic_DNA"/>
</dbReference>
<evidence type="ECO:0000256" key="1">
    <source>
        <dbReference type="ARBA" id="ARBA00037947"/>
    </source>
</evidence>